<comment type="caution">
    <text evidence="17">The sequence shown here is derived from an EMBL/GenBank/DDBJ whole genome shotgun (WGS) entry which is preliminary data.</text>
</comment>
<feature type="binding site" evidence="16">
    <location>
        <position position="97"/>
    </location>
    <ligand>
        <name>substrate</name>
    </ligand>
</feature>
<dbReference type="Pfam" id="PF03309">
    <property type="entry name" value="Pan_kinase"/>
    <property type="match status" value="1"/>
</dbReference>
<proteinExistence type="inferred from homology"/>
<evidence type="ECO:0000256" key="2">
    <source>
        <dbReference type="ARBA" id="ARBA00001958"/>
    </source>
</evidence>
<dbReference type="GO" id="GO:0005737">
    <property type="term" value="C:cytoplasm"/>
    <property type="evidence" value="ECO:0007669"/>
    <property type="project" value="UniProtKB-SubCell"/>
</dbReference>
<comment type="similarity">
    <text evidence="14 16">Belongs to the type III pantothenate kinase family.</text>
</comment>
<comment type="cofactor">
    <cofactor evidence="16">
        <name>NH4(+)</name>
        <dbReference type="ChEBI" id="CHEBI:28938"/>
    </cofactor>
    <cofactor evidence="16">
        <name>K(+)</name>
        <dbReference type="ChEBI" id="CHEBI:29103"/>
    </cofactor>
    <text evidence="16">A monovalent cation. Ammonium or potassium.</text>
</comment>
<protein>
    <recommendedName>
        <fullName evidence="15 16">Type III pantothenate kinase</fullName>
        <ecNumber evidence="6 16">2.7.1.33</ecNumber>
    </recommendedName>
    <alternativeName>
        <fullName evidence="16">PanK-III</fullName>
    </alternativeName>
    <alternativeName>
        <fullName evidence="16">Pantothenic acid kinase</fullName>
    </alternativeName>
</protein>
<keyword evidence="9 16" id="KW-0547">Nucleotide-binding</keyword>
<comment type="catalytic activity">
    <reaction evidence="1 16">
        <text>(R)-pantothenate + ATP = (R)-4'-phosphopantothenate + ADP + H(+)</text>
        <dbReference type="Rhea" id="RHEA:16373"/>
        <dbReference type="ChEBI" id="CHEBI:10986"/>
        <dbReference type="ChEBI" id="CHEBI:15378"/>
        <dbReference type="ChEBI" id="CHEBI:29032"/>
        <dbReference type="ChEBI" id="CHEBI:30616"/>
        <dbReference type="ChEBI" id="CHEBI:456216"/>
        <dbReference type="EC" id="2.7.1.33"/>
    </reaction>
</comment>
<evidence type="ECO:0000256" key="1">
    <source>
        <dbReference type="ARBA" id="ARBA00001206"/>
    </source>
</evidence>
<dbReference type="GO" id="GO:0015937">
    <property type="term" value="P:coenzyme A biosynthetic process"/>
    <property type="evidence" value="ECO:0007669"/>
    <property type="project" value="UniProtKB-UniRule"/>
</dbReference>
<feature type="active site" description="Proton acceptor" evidence="16">
    <location>
        <position position="106"/>
    </location>
</feature>
<evidence type="ECO:0000256" key="16">
    <source>
        <dbReference type="HAMAP-Rule" id="MF_01274"/>
    </source>
</evidence>
<sequence>MILDIDMGNTRGKWRLRTAGVIHQRGVLDIKVGVAAGLQDFYFKANLAEYKIEKILISSVLDAERNAQLSLFFKEKMAIVVCFAKSTASWNHLKNGYDHPEKLGVDRWLAMIAAVHENHGACIVVDCGTAITVDAIDAEGNHCGGYIAPGFGALHQALFNTTLIPPVQTAYSHSSAPGLNTSAAIGNARLAMLSGLIVEAERALLAKSNGSQLLLMATGGDAIQVQRIRPDALLKPELVLDGLALFFETSDQVEDCKER</sequence>
<keyword evidence="11 16" id="KW-0067">ATP-binding</keyword>
<reference evidence="17" key="1">
    <citation type="submission" date="2018-07" db="EMBL/GenBank/DDBJ databases">
        <title>Genome assembly of strain Ka43.</title>
        <authorList>
            <person name="Kukolya J."/>
            <person name="Nagy I."/>
            <person name="Horvath B."/>
            <person name="Toth A."/>
        </authorList>
    </citation>
    <scope>NUCLEOTIDE SEQUENCE</scope>
    <source>
        <strain evidence="17">KB43</strain>
    </source>
</reference>
<evidence type="ECO:0000256" key="11">
    <source>
        <dbReference type="ARBA" id="ARBA00022840"/>
    </source>
</evidence>
<dbReference type="PANTHER" id="PTHR34265:SF1">
    <property type="entry name" value="TYPE III PANTOTHENATE KINASE"/>
    <property type="match status" value="1"/>
</dbReference>
<keyword evidence="13 16" id="KW-0173">Coenzyme A biosynthesis</keyword>
<dbReference type="Proteomes" id="UP000652567">
    <property type="component" value="Unassembled WGS sequence"/>
</dbReference>
<evidence type="ECO:0000256" key="12">
    <source>
        <dbReference type="ARBA" id="ARBA00022958"/>
    </source>
</evidence>
<keyword evidence="7 16" id="KW-0963">Cytoplasm</keyword>
<organism evidence="17 18">
    <name type="scientific">Cellvibrio polysaccharolyticus</name>
    <dbReference type="NCBI Taxonomy" id="2082724"/>
    <lineage>
        <taxon>Bacteria</taxon>
        <taxon>Pseudomonadati</taxon>
        <taxon>Pseudomonadota</taxon>
        <taxon>Gammaproteobacteria</taxon>
        <taxon>Cellvibrionales</taxon>
        <taxon>Cellvibrionaceae</taxon>
        <taxon>Cellvibrio</taxon>
    </lineage>
</organism>
<dbReference type="CDD" id="cd24015">
    <property type="entry name" value="ASKHA_NBD_PanK-III"/>
    <property type="match status" value="1"/>
</dbReference>
<feature type="binding site" evidence="16">
    <location>
        <begin position="6"/>
        <end position="13"/>
    </location>
    <ligand>
        <name>ATP</name>
        <dbReference type="ChEBI" id="CHEBI:30616"/>
    </ligand>
</feature>
<comment type="subcellular location">
    <subcellularLocation>
        <location evidence="3 16">Cytoplasm</location>
    </subcellularLocation>
</comment>
<keyword evidence="16" id="KW-0479">Metal-binding</keyword>
<dbReference type="GO" id="GO:0046872">
    <property type="term" value="F:metal ion binding"/>
    <property type="evidence" value="ECO:0007669"/>
    <property type="project" value="UniProtKB-KW"/>
</dbReference>
<evidence type="ECO:0000313" key="18">
    <source>
        <dbReference type="Proteomes" id="UP000652567"/>
    </source>
</evidence>
<dbReference type="NCBIfam" id="TIGR00671">
    <property type="entry name" value="baf"/>
    <property type="match status" value="1"/>
</dbReference>
<dbReference type="InterPro" id="IPR043129">
    <property type="entry name" value="ATPase_NBD"/>
</dbReference>
<evidence type="ECO:0000313" key="17">
    <source>
        <dbReference type="EMBL" id="MBE8718666.1"/>
    </source>
</evidence>
<dbReference type="EMBL" id="PRDL01000001">
    <property type="protein sequence ID" value="MBE8718666.1"/>
    <property type="molecule type" value="Genomic_DNA"/>
</dbReference>
<dbReference type="PANTHER" id="PTHR34265">
    <property type="entry name" value="TYPE III PANTOTHENATE KINASE"/>
    <property type="match status" value="1"/>
</dbReference>
<dbReference type="SUPFAM" id="SSF53067">
    <property type="entry name" value="Actin-like ATPase domain"/>
    <property type="match status" value="2"/>
</dbReference>
<evidence type="ECO:0000256" key="9">
    <source>
        <dbReference type="ARBA" id="ARBA00022741"/>
    </source>
</evidence>
<comment type="pathway">
    <text evidence="4 16">Cofactor biosynthesis; coenzyme A biosynthesis; CoA from (R)-pantothenate: step 1/5.</text>
</comment>
<keyword evidence="8 16" id="KW-0808">Transferase</keyword>
<dbReference type="GO" id="GO:0005524">
    <property type="term" value="F:ATP binding"/>
    <property type="evidence" value="ECO:0007669"/>
    <property type="project" value="UniProtKB-UniRule"/>
</dbReference>
<dbReference type="HAMAP" id="MF_01274">
    <property type="entry name" value="Pantothen_kinase_3"/>
    <property type="match status" value="1"/>
</dbReference>
<accession>A0A928V4J4</accession>
<gene>
    <name evidence="16" type="primary">coaX</name>
    <name evidence="17" type="ORF">C4F51_15915</name>
</gene>
<evidence type="ECO:0000256" key="6">
    <source>
        <dbReference type="ARBA" id="ARBA00012102"/>
    </source>
</evidence>
<evidence type="ECO:0000256" key="4">
    <source>
        <dbReference type="ARBA" id="ARBA00005225"/>
    </source>
</evidence>
<keyword evidence="10 16" id="KW-0418">Kinase</keyword>
<evidence type="ECO:0000256" key="7">
    <source>
        <dbReference type="ARBA" id="ARBA00022490"/>
    </source>
</evidence>
<evidence type="ECO:0000256" key="13">
    <source>
        <dbReference type="ARBA" id="ARBA00022993"/>
    </source>
</evidence>
<keyword evidence="12 16" id="KW-0630">Potassium</keyword>
<dbReference type="EC" id="2.7.1.33" evidence="6 16"/>
<dbReference type="GO" id="GO:0004594">
    <property type="term" value="F:pantothenate kinase activity"/>
    <property type="evidence" value="ECO:0007669"/>
    <property type="project" value="UniProtKB-UniRule"/>
</dbReference>
<evidence type="ECO:0000256" key="10">
    <source>
        <dbReference type="ARBA" id="ARBA00022777"/>
    </source>
</evidence>
<dbReference type="AlphaFoldDB" id="A0A928V4J4"/>
<evidence type="ECO:0000256" key="15">
    <source>
        <dbReference type="ARBA" id="ARBA00040883"/>
    </source>
</evidence>
<feature type="binding site" evidence="16">
    <location>
        <position position="129"/>
    </location>
    <ligand>
        <name>ATP</name>
        <dbReference type="ChEBI" id="CHEBI:30616"/>
    </ligand>
</feature>
<comment type="subunit">
    <text evidence="5 16">Homodimer.</text>
</comment>
<keyword evidence="18" id="KW-1185">Reference proteome</keyword>
<dbReference type="Gene3D" id="3.30.420.40">
    <property type="match status" value="2"/>
</dbReference>
<feature type="binding site" evidence="16">
    <location>
        <begin position="104"/>
        <end position="107"/>
    </location>
    <ligand>
        <name>substrate</name>
    </ligand>
</feature>
<feature type="binding site" evidence="16">
    <location>
        <position position="181"/>
    </location>
    <ligand>
        <name>substrate</name>
    </ligand>
</feature>
<dbReference type="InterPro" id="IPR004619">
    <property type="entry name" value="Type_III_PanK"/>
</dbReference>
<evidence type="ECO:0000256" key="5">
    <source>
        <dbReference type="ARBA" id="ARBA00011738"/>
    </source>
</evidence>
<feature type="binding site" evidence="16">
    <location>
        <position position="126"/>
    </location>
    <ligand>
        <name>K(+)</name>
        <dbReference type="ChEBI" id="CHEBI:29103"/>
    </ligand>
</feature>
<name>A0A928V4J4_9GAMM</name>
<dbReference type="RefSeq" id="WP_193911410.1">
    <property type="nucleotide sequence ID" value="NZ_PRDL01000001.1"/>
</dbReference>
<evidence type="ECO:0000256" key="8">
    <source>
        <dbReference type="ARBA" id="ARBA00022679"/>
    </source>
</evidence>
<comment type="cofactor">
    <cofactor evidence="2">
        <name>K(+)</name>
        <dbReference type="ChEBI" id="CHEBI:29103"/>
    </cofactor>
</comment>
<evidence type="ECO:0000256" key="14">
    <source>
        <dbReference type="ARBA" id="ARBA00038036"/>
    </source>
</evidence>
<comment type="function">
    <text evidence="16">Catalyzes the phosphorylation of pantothenate (Pan), the first step in CoA biosynthesis.</text>
</comment>
<evidence type="ECO:0000256" key="3">
    <source>
        <dbReference type="ARBA" id="ARBA00004496"/>
    </source>
</evidence>